<dbReference type="EMBL" id="KN847544">
    <property type="protein sequence ID" value="KIW03546.1"/>
    <property type="molecule type" value="Genomic_DNA"/>
</dbReference>
<keyword evidence="3" id="KW-1133">Transmembrane helix</keyword>
<dbReference type="GeneID" id="27313280"/>
<reference evidence="4 5" key="1">
    <citation type="submission" date="2015-01" db="EMBL/GenBank/DDBJ databases">
        <title>The Genome Sequence of Ochroconis gallopava CBS43764.</title>
        <authorList>
            <consortium name="The Broad Institute Genomics Platform"/>
            <person name="Cuomo C."/>
            <person name="de Hoog S."/>
            <person name="Gorbushina A."/>
            <person name="Stielow B."/>
            <person name="Teixiera M."/>
            <person name="Abouelleil A."/>
            <person name="Chapman S.B."/>
            <person name="Priest M."/>
            <person name="Young S.K."/>
            <person name="Wortman J."/>
            <person name="Nusbaum C."/>
            <person name="Birren B."/>
        </authorList>
    </citation>
    <scope>NUCLEOTIDE SEQUENCE [LARGE SCALE GENOMIC DNA]</scope>
    <source>
        <strain evidence="4 5">CBS 43764</strain>
    </source>
</reference>
<keyword evidence="3" id="KW-0472">Membrane</keyword>
<evidence type="ECO:0000256" key="3">
    <source>
        <dbReference type="SAM" id="Phobius"/>
    </source>
</evidence>
<evidence type="ECO:0000313" key="4">
    <source>
        <dbReference type="EMBL" id="KIW03546.1"/>
    </source>
</evidence>
<proteinExistence type="inferred from homology"/>
<evidence type="ECO:0000256" key="1">
    <source>
        <dbReference type="ARBA" id="ARBA00035112"/>
    </source>
</evidence>
<evidence type="ECO:0008006" key="6">
    <source>
        <dbReference type="Google" id="ProtNLM"/>
    </source>
</evidence>
<dbReference type="OrthoDB" id="3687641at2759"/>
<feature type="transmembrane region" description="Helical" evidence="3">
    <location>
        <begin position="42"/>
        <end position="61"/>
    </location>
</feature>
<keyword evidence="3" id="KW-0812">Transmembrane</keyword>
<sequence>MWLIKSNSASSYKGDAEESLLSSDRDWSSRIQAHKGWSPTKIAVLVVSHVTLAVVGLLLGIRWSKDPIALATQVTARYSPFIRDVGLKFEVVEFNGSFFHETVFRQDAGPEVDAAWRSLGVDYRALRVPAEESDPSGLSSEQVKINSKYGGGYPANVEGLHHLHCLNLLRQALYFNFEYYHALGEGAFKNDDQILKSHITHCLDILRQQLMCTVDVGMMGQIWWDPTSPKAFVDFNTKHICRNFEDVRKWAEARQLPETPPADFLQPPEPGQYISSTIP</sequence>
<dbReference type="Pfam" id="PF11807">
    <property type="entry name" value="UstYa"/>
    <property type="match status" value="1"/>
</dbReference>
<organism evidence="4 5">
    <name type="scientific">Verruconis gallopava</name>
    <dbReference type="NCBI Taxonomy" id="253628"/>
    <lineage>
        <taxon>Eukaryota</taxon>
        <taxon>Fungi</taxon>
        <taxon>Dikarya</taxon>
        <taxon>Ascomycota</taxon>
        <taxon>Pezizomycotina</taxon>
        <taxon>Dothideomycetes</taxon>
        <taxon>Pleosporomycetidae</taxon>
        <taxon>Venturiales</taxon>
        <taxon>Sympoventuriaceae</taxon>
        <taxon>Verruconis</taxon>
    </lineage>
</organism>
<name>A0A0D1XM85_9PEZI</name>
<dbReference type="STRING" id="253628.A0A0D1XM85"/>
<dbReference type="InterPro" id="IPR021765">
    <property type="entry name" value="UstYa-like"/>
</dbReference>
<dbReference type="AlphaFoldDB" id="A0A0D1XM85"/>
<protein>
    <recommendedName>
        <fullName evidence="6">Tat pathway signal sequence</fullName>
    </recommendedName>
</protein>
<dbReference type="InParanoid" id="A0A0D1XM85"/>
<dbReference type="GO" id="GO:0043386">
    <property type="term" value="P:mycotoxin biosynthetic process"/>
    <property type="evidence" value="ECO:0007669"/>
    <property type="project" value="InterPro"/>
</dbReference>
<feature type="region of interest" description="Disordered" evidence="2">
    <location>
        <begin position="258"/>
        <end position="279"/>
    </location>
</feature>
<comment type="similarity">
    <text evidence="1">Belongs to the ustYa family.</text>
</comment>
<keyword evidence="5" id="KW-1185">Reference proteome</keyword>
<dbReference type="PANTHER" id="PTHR33365">
    <property type="entry name" value="YALI0B05434P"/>
    <property type="match status" value="1"/>
</dbReference>
<accession>A0A0D1XM85</accession>
<dbReference type="PANTHER" id="PTHR33365:SF13">
    <property type="entry name" value="TAT PATHWAY SIGNAL SEQUENCE"/>
    <property type="match status" value="1"/>
</dbReference>
<dbReference type="RefSeq" id="XP_016213415.1">
    <property type="nucleotide sequence ID" value="XM_016358796.1"/>
</dbReference>
<dbReference type="HOGENOM" id="CLU_042941_0_1_1"/>
<evidence type="ECO:0000313" key="5">
    <source>
        <dbReference type="Proteomes" id="UP000053259"/>
    </source>
</evidence>
<gene>
    <name evidence="4" type="ORF">PV09_05307</name>
</gene>
<evidence type="ECO:0000256" key="2">
    <source>
        <dbReference type="SAM" id="MobiDB-lite"/>
    </source>
</evidence>
<dbReference type="Proteomes" id="UP000053259">
    <property type="component" value="Unassembled WGS sequence"/>
</dbReference>
<dbReference type="VEuPathDB" id="FungiDB:PV09_05307"/>